<gene>
    <name evidence="6" type="ORF">GCM10007049_28150</name>
</gene>
<sequence>MDEKPMLYLNTISILPKEFFLNPDVVEVSRLLLGKILVSQVDGKVTAGRIVETEAYDGTIDRACHAFPNKITKRTEVMFAEGGRSYIYLCYGIHHLVNVVTGPEHSPKAVLIRALEPVEGLDFMRERRGPVVDRLLTNGPGKLAEALGVKLLHNDKELYHNNGIIFIAEEANNKKVNITVSNRIGVAYAKEDAFLPWRFYISKNPYISQN</sequence>
<keyword evidence="4 5" id="KW-0234">DNA repair</keyword>
<dbReference type="InterPro" id="IPR003180">
    <property type="entry name" value="MPG"/>
</dbReference>
<accession>A0A918Q5R5</accession>
<dbReference type="PANTHER" id="PTHR10429:SF0">
    <property type="entry name" value="DNA-3-METHYLADENINE GLYCOSYLASE"/>
    <property type="match status" value="1"/>
</dbReference>
<reference evidence="6" key="2">
    <citation type="submission" date="2020-09" db="EMBL/GenBank/DDBJ databases">
        <authorList>
            <person name="Sun Q."/>
            <person name="Kim S."/>
        </authorList>
    </citation>
    <scope>NUCLEOTIDE SEQUENCE</scope>
    <source>
        <strain evidence="6">KCTC 12368</strain>
    </source>
</reference>
<evidence type="ECO:0000313" key="7">
    <source>
        <dbReference type="Proteomes" id="UP000619457"/>
    </source>
</evidence>
<dbReference type="InterPro" id="IPR011034">
    <property type="entry name" value="Formyl_transferase-like_C_sf"/>
</dbReference>
<evidence type="ECO:0000313" key="6">
    <source>
        <dbReference type="EMBL" id="GGZ32889.1"/>
    </source>
</evidence>
<comment type="similarity">
    <text evidence="1 5">Belongs to the DNA glycosylase MPG family.</text>
</comment>
<dbReference type="HAMAP" id="MF_00527">
    <property type="entry name" value="3MGH"/>
    <property type="match status" value="1"/>
</dbReference>
<dbReference type="GO" id="GO:0003905">
    <property type="term" value="F:alkylbase DNA N-glycosylase activity"/>
    <property type="evidence" value="ECO:0007669"/>
    <property type="project" value="InterPro"/>
</dbReference>
<name>A0A918Q5R5_9BACT</name>
<keyword evidence="2 5" id="KW-0227">DNA damage</keyword>
<dbReference type="NCBIfam" id="TIGR00567">
    <property type="entry name" value="3mg"/>
    <property type="match status" value="1"/>
</dbReference>
<evidence type="ECO:0000256" key="5">
    <source>
        <dbReference type="HAMAP-Rule" id="MF_00527"/>
    </source>
</evidence>
<reference evidence="6" key="1">
    <citation type="journal article" date="2014" name="Int. J. Syst. Evol. Microbiol.">
        <title>Complete genome sequence of Corynebacterium casei LMG S-19264T (=DSM 44701T), isolated from a smear-ripened cheese.</title>
        <authorList>
            <consortium name="US DOE Joint Genome Institute (JGI-PGF)"/>
            <person name="Walter F."/>
            <person name="Albersmeier A."/>
            <person name="Kalinowski J."/>
            <person name="Ruckert C."/>
        </authorList>
    </citation>
    <scope>NUCLEOTIDE SEQUENCE</scope>
    <source>
        <strain evidence="6">KCTC 12368</strain>
    </source>
</reference>
<evidence type="ECO:0000256" key="2">
    <source>
        <dbReference type="ARBA" id="ARBA00022763"/>
    </source>
</evidence>
<dbReference type="InterPro" id="IPR036995">
    <property type="entry name" value="MPG_sf"/>
</dbReference>
<keyword evidence="3 5" id="KW-0378">Hydrolase</keyword>
<dbReference type="EC" id="3.2.2.-" evidence="5"/>
<dbReference type="SUPFAM" id="SSF50486">
    <property type="entry name" value="FMT C-terminal domain-like"/>
    <property type="match status" value="1"/>
</dbReference>
<proteinExistence type="inferred from homology"/>
<dbReference type="CDD" id="cd00540">
    <property type="entry name" value="AAG"/>
    <property type="match status" value="1"/>
</dbReference>
<dbReference type="Pfam" id="PF02245">
    <property type="entry name" value="Pur_DNA_glyco"/>
    <property type="match status" value="1"/>
</dbReference>
<dbReference type="EMBL" id="BMWX01000004">
    <property type="protein sequence ID" value="GGZ32889.1"/>
    <property type="molecule type" value="Genomic_DNA"/>
</dbReference>
<evidence type="ECO:0000256" key="1">
    <source>
        <dbReference type="ARBA" id="ARBA00009232"/>
    </source>
</evidence>
<evidence type="ECO:0000256" key="3">
    <source>
        <dbReference type="ARBA" id="ARBA00022801"/>
    </source>
</evidence>
<evidence type="ECO:0000256" key="4">
    <source>
        <dbReference type="ARBA" id="ARBA00023204"/>
    </source>
</evidence>
<dbReference type="PANTHER" id="PTHR10429">
    <property type="entry name" value="DNA-3-METHYLADENINE GLYCOSYLASE"/>
    <property type="match status" value="1"/>
</dbReference>
<organism evidence="6 7">
    <name type="scientific">Echinicola pacifica</name>
    <dbReference type="NCBI Taxonomy" id="346377"/>
    <lineage>
        <taxon>Bacteria</taxon>
        <taxon>Pseudomonadati</taxon>
        <taxon>Bacteroidota</taxon>
        <taxon>Cytophagia</taxon>
        <taxon>Cytophagales</taxon>
        <taxon>Cyclobacteriaceae</taxon>
        <taxon>Echinicola</taxon>
    </lineage>
</organism>
<dbReference type="AlphaFoldDB" id="A0A918Q5R5"/>
<dbReference type="Gene3D" id="3.10.300.10">
    <property type="entry name" value="Methylpurine-DNA glycosylase (MPG)"/>
    <property type="match status" value="1"/>
</dbReference>
<protein>
    <recommendedName>
        <fullName evidence="5">Putative 3-methyladenine DNA glycosylase</fullName>
        <ecNumber evidence="5">3.2.2.-</ecNumber>
    </recommendedName>
</protein>
<dbReference type="FunFam" id="3.10.300.10:FF:000001">
    <property type="entry name" value="Putative 3-methyladenine DNA glycosylase"/>
    <property type="match status" value="1"/>
</dbReference>
<dbReference type="GO" id="GO:0003677">
    <property type="term" value="F:DNA binding"/>
    <property type="evidence" value="ECO:0007669"/>
    <property type="project" value="InterPro"/>
</dbReference>
<dbReference type="Proteomes" id="UP000619457">
    <property type="component" value="Unassembled WGS sequence"/>
</dbReference>
<dbReference type="GO" id="GO:0006284">
    <property type="term" value="P:base-excision repair"/>
    <property type="evidence" value="ECO:0007669"/>
    <property type="project" value="InterPro"/>
</dbReference>
<comment type="caution">
    <text evidence="6">The sequence shown here is derived from an EMBL/GenBank/DDBJ whole genome shotgun (WGS) entry which is preliminary data.</text>
</comment>
<keyword evidence="7" id="KW-1185">Reference proteome</keyword>